<name>A0ABV9I5F7_9DEIO</name>
<dbReference type="EMBL" id="JBHSEI010000001">
    <property type="protein sequence ID" value="MFC4636709.1"/>
    <property type="molecule type" value="Genomic_DNA"/>
</dbReference>
<dbReference type="Proteomes" id="UP001595952">
    <property type="component" value="Unassembled WGS sequence"/>
</dbReference>
<organism evidence="1 2">
    <name type="scientific">Deinococcus hohokamensis</name>
    <dbReference type="NCBI Taxonomy" id="309883"/>
    <lineage>
        <taxon>Bacteria</taxon>
        <taxon>Thermotogati</taxon>
        <taxon>Deinococcota</taxon>
        <taxon>Deinococci</taxon>
        <taxon>Deinococcales</taxon>
        <taxon>Deinococcaceae</taxon>
        <taxon>Deinococcus</taxon>
    </lineage>
</organism>
<accession>A0ABV9I5F7</accession>
<sequence>MTFQPSCPLPSGPVTTQERTWQFRQLHGQPEDVYATGGWNDLQAWLKK</sequence>
<comment type="caution">
    <text evidence="1">The sequence shown here is derived from an EMBL/GenBank/DDBJ whole genome shotgun (WGS) entry which is preliminary data.</text>
</comment>
<evidence type="ECO:0000313" key="2">
    <source>
        <dbReference type="Proteomes" id="UP001595952"/>
    </source>
</evidence>
<reference evidence="2" key="1">
    <citation type="journal article" date="2019" name="Int. J. Syst. Evol. Microbiol.">
        <title>The Global Catalogue of Microorganisms (GCM) 10K type strain sequencing project: providing services to taxonomists for standard genome sequencing and annotation.</title>
        <authorList>
            <consortium name="The Broad Institute Genomics Platform"/>
            <consortium name="The Broad Institute Genome Sequencing Center for Infectious Disease"/>
            <person name="Wu L."/>
            <person name="Ma J."/>
        </authorList>
    </citation>
    <scope>NUCLEOTIDE SEQUENCE [LARGE SCALE GENOMIC DNA]</scope>
    <source>
        <strain evidence="2">CCUG 55995</strain>
    </source>
</reference>
<dbReference type="RefSeq" id="WP_380059757.1">
    <property type="nucleotide sequence ID" value="NZ_JBHSEI010000001.1"/>
</dbReference>
<gene>
    <name evidence="1" type="ORF">ACFO0D_00005</name>
</gene>
<keyword evidence="2" id="KW-1185">Reference proteome</keyword>
<proteinExistence type="predicted"/>
<protein>
    <submittedName>
        <fullName evidence="1">Uncharacterized protein</fullName>
    </submittedName>
</protein>
<evidence type="ECO:0000313" key="1">
    <source>
        <dbReference type="EMBL" id="MFC4636709.1"/>
    </source>
</evidence>